<name>A0A345DLG3_9MOLU</name>
<protein>
    <recommendedName>
        <fullName evidence="3">Spiroplasma plectrovirus-related protein</fullName>
    </recommendedName>
</protein>
<proteinExistence type="predicted"/>
<evidence type="ECO:0000313" key="2">
    <source>
        <dbReference type="Proteomes" id="UP000253689"/>
    </source>
</evidence>
<keyword evidence="2" id="KW-1185">Reference proteome</keyword>
<dbReference type="KEGG" id="sphh:SDAV_0035"/>
<dbReference type="Proteomes" id="UP000253689">
    <property type="component" value="Chromosome"/>
</dbReference>
<dbReference type="RefSeq" id="WP_114564082.1">
    <property type="nucleotide sequence ID" value="NZ_CP031088.1"/>
</dbReference>
<evidence type="ECO:0000313" key="1">
    <source>
        <dbReference type="EMBL" id="AXF95051.1"/>
    </source>
</evidence>
<accession>A0A345DLG3</accession>
<dbReference type="AlphaFoldDB" id="A0A345DLG3"/>
<reference evidence="2" key="1">
    <citation type="submission" date="2018-07" db="EMBL/GenBank/DDBJ databases">
        <title>Complete Genome Sequence of Spiroplasma phoeniceum.</title>
        <authorList>
            <person name="Davis R.E."/>
            <person name="Shao J.Y."/>
            <person name="Zhao Y."/>
            <person name="Silver A."/>
            <person name="Stump z."/>
            <person name="Gasparich G."/>
        </authorList>
    </citation>
    <scope>NUCLEOTIDE SEQUENCE [LARGE SCALE GENOMIC DNA]</scope>
    <source>
        <strain evidence="2">P40</strain>
    </source>
</reference>
<gene>
    <name evidence="1" type="ORF">SDAV_0035</name>
</gene>
<organism evidence="1 2">
    <name type="scientific">Spiroplasma phoeniceum P40</name>
    <dbReference type="NCBI Taxonomy" id="1276259"/>
    <lineage>
        <taxon>Bacteria</taxon>
        <taxon>Bacillati</taxon>
        <taxon>Mycoplasmatota</taxon>
        <taxon>Mollicutes</taxon>
        <taxon>Entomoplasmatales</taxon>
        <taxon>Spiroplasmataceae</taxon>
        <taxon>Spiroplasma</taxon>
    </lineage>
</organism>
<evidence type="ECO:0008006" key="3">
    <source>
        <dbReference type="Google" id="ProtNLM"/>
    </source>
</evidence>
<sequence length="146" mass="17425">MVIIHIAFEELAKLKAENKINTDNQEIKDNLVWIAPQEKPFNEVDNKYYFVVWRGDENGNWRIIKFQNINFSEKRKVLDTQQPYELALTRVGDNFFRVKIGAVRPVTSWSQDDGTYFKFVYRWNLDTQQPYLIIDYNGNIKVNEEI</sequence>
<dbReference type="EMBL" id="CP031088">
    <property type="protein sequence ID" value="AXF95051.1"/>
    <property type="molecule type" value="Genomic_DNA"/>
</dbReference>